<keyword evidence="1" id="KW-0472">Membrane</keyword>
<reference evidence="3" key="1">
    <citation type="journal article" date="2019" name="Int. J. Syst. Evol. Microbiol.">
        <title>The Global Catalogue of Microorganisms (GCM) 10K type strain sequencing project: providing services to taxonomists for standard genome sequencing and annotation.</title>
        <authorList>
            <consortium name="The Broad Institute Genomics Platform"/>
            <consortium name="The Broad Institute Genome Sequencing Center for Infectious Disease"/>
            <person name="Wu L."/>
            <person name="Ma J."/>
        </authorList>
    </citation>
    <scope>NUCLEOTIDE SEQUENCE [LARGE SCALE GENOMIC DNA]</scope>
    <source>
        <strain evidence="3">CCUG 49018</strain>
    </source>
</reference>
<protein>
    <submittedName>
        <fullName evidence="2">Uncharacterized protein</fullName>
    </submittedName>
</protein>
<organism evidence="2 3">
    <name type="scientific">Pseudonocardia benzenivorans</name>
    <dbReference type="NCBI Taxonomy" id="228005"/>
    <lineage>
        <taxon>Bacteria</taxon>
        <taxon>Bacillati</taxon>
        <taxon>Actinomycetota</taxon>
        <taxon>Actinomycetes</taxon>
        <taxon>Pseudonocardiales</taxon>
        <taxon>Pseudonocardiaceae</taxon>
        <taxon>Pseudonocardia</taxon>
    </lineage>
</organism>
<keyword evidence="1" id="KW-1133">Transmembrane helix</keyword>
<sequence length="41" mass="4228">MTRLRRYASAVLRLCVLVGAGSFVVGVGIAALLTVVLLLVG</sequence>
<accession>A0ABW3VF01</accession>
<keyword evidence="1" id="KW-0812">Transmembrane</keyword>
<comment type="caution">
    <text evidence="2">The sequence shown here is derived from an EMBL/GenBank/DDBJ whole genome shotgun (WGS) entry which is preliminary data.</text>
</comment>
<dbReference type="Proteomes" id="UP001597182">
    <property type="component" value="Unassembled WGS sequence"/>
</dbReference>
<evidence type="ECO:0000256" key="1">
    <source>
        <dbReference type="SAM" id="Phobius"/>
    </source>
</evidence>
<keyword evidence="3" id="KW-1185">Reference proteome</keyword>
<evidence type="ECO:0000313" key="3">
    <source>
        <dbReference type="Proteomes" id="UP001597182"/>
    </source>
</evidence>
<dbReference type="EMBL" id="JBHTMB010000062">
    <property type="protein sequence ID" value="MFD1233448.1"/>
    <property type="molecule type" value="Genomic_DNA"/>
</dbReference>
<feature type="transmembrane region" description="Helical" evidence="1">
    <location>
        <begin position="12"/>
        <end position="40"/>
    </location>
</feature>
<evidence type="ECO:0000313" key="2">
    <source>
        <dbReference type="EMBL" id="MFD1233448.1"/>
    </source>
</evidence>
<proteinExistence type="predicted"/>
<name>A0ABW3VF01_9PSEU</name>
<dbReference type="RefSeq" id="WP_379652869.1">
    <property type="nucleotide sequence ID" value="NZ_JBHTMB010000062.1"/>
</dbReference>
<gene>
    <name evidence="2" type="ORF">ACFQ34_09160</name>
</gene>